<dbReference type="SUPFAM" id="SSF109998">
    <property type="entry name" value="Triger factor/SurA peptide-binding domain-like"/>
    <property type="match status" value="1"/>
</dbReference>
<dbReference type="PANTHER" id="PTHR47637:SF1">
    <property type="entry name" value="CHAPERONE SURA"/>
    <property type="match status" value="1"/>
</dbReference>
<reference evidence="8" key="1">
    <citation type="submission" date="2018-03" db="EMBL/GenBank/DDBJ databases">
        <authorList>
            <person name="Rodrigo-Torres L."/>
            <person name="Arahal R. D."/>
            <person name="Lucena T."/>
        </authorList>
    </citation>
    <scope>NUCLEOTIDE SEQUENCE [LARGE SCALE GENOMIC DNA]</scope>
    <source>
        <strain evidence="8">CECT 7615</strain>
    </source>
</reference>
<dbReference type="Proteomes" id="UP000244898">
    <property type="component" value="Unassembled WGS sequence"/>
</dbReference>
<proteinExistence type="predicted"/>
<evidence type="ECO:0000256" key="5">
    <source>
        <dbReference type="PROSITE-ProRule" id="PRU00278"/>
    </source>
</evidence>
<dbReference type="InterPro" id="IPR046357">
    <property type="entry name" value="PPIase_dom_sf"/>
</dbReference>
<evidence type="ECO:0000256" key="4">
    <source>
        <dbReference type="ARBA" id="ARBA00031484"/>
    </source>
</evidence>
<evidence type="ECO:0000256" key="1">
    <source>
        <dbReference type="ARBA" id="ARBA00018370"/>
    </source>
</evidence>
<keyword evidence="8" id="KW-1185">Reference proteome</keyword>
<gene>
    <name evidence="7" type="primary">surA</name>
    <name evidence="7" type="ORF">TRM7615_03196</name>
</gene>
<dbReference type="SUPFAM" id="SSF54534">
    <property type="entry name" value="FKBP-like"/>
    <property type="match status" value="1"/>
</dbReference>
<organism evidence="7 8">
    <name type="scientific">Falsiruegeria mediterranea M17</name>
    <dbReference type="NCBI Taxonomy" id="1200281"/>
    <lineage>
        <taxon>Bacteria</taxon>
        <taxon>Pseudomonadati</taxon>
        <taxon>Pseudomonadota</taxon>
        <taxon>Alphaproteobacteria</taxon>
        <taxon>Rhodobacterales</taxon>
        <taxon>Roseobacteraceae</taxon>
        <taxon>Falsiruegeria</taxon>
    </lineage>
</organism>
<dbReference type="Gene3D" id="1.10.4030.10">
    <property type="entry name" value="Porin chaperone SurA, peptide-binding domain"/>
    <property type="match status" value="1"/>
</dbReference>
<dbReference type="InterPro" id="IPR050280">
    <property type="entry name" value="OMP_Chaperone_SurA"/>
</dbReference>
<protein>
    <recommendedName>
        <fullName evidence="1">Parvulin-like PPIase</fullName>
    </recommendedName>
    <alternativeName>
        <fullName evidence="3">Peptidyl-prolyl cis-trans isomerase plp</fullName>
    </alternativeName>
    <alternativeName>
        <fullName evidence="4">Rotamase plp</fullName>
    </alternativeName>
</protein>
<dbReference type="PANTHER" id="PTHR47637">
    <property type="entry name" value="CHAPERONE SURA"/>
    <property type="match status" value="1"/>
</dbReference>
<evidence type="ECO:0000256" key="2">
    <source>
        <dbReference type="ARBA" id="ARBA00022729"/>
    </source>
</evidence>
<accession>A0A2R8CB74</accession>
<dbReference type="InterPro" id="IPR000297">
    <property type="entry name" value="PPIase_PpiC"/>
</dbReference>
<name>A0A2R8CB74_9RHOB</name>
<dbReference type="GO" id="GO:0003755">
    <property type="term" value="F:peptidyl-prolyl cis-trans isomerase activity"/>
    <property type="evidence" value="ECO:0007669"/>
    <property type="project" value="UniProtKB-KW"/>
</dbReference>
<dbReference type="AlphaFoldDB" id="A0A2R8CB74"/>
<keyword evidence="2" id="KW-0732">Signal</keyword>
<evidence type="ECO:0000256" key="3">
    <source>
        <dbReference type="ARBA" id="ARBA00030642"/>
    </source>
</evidence>
<dbReference type="PROSITE" id="PS50198">
    <property type="entry name" value="PPIC_PPIASE_2"/>
    <property type="match status" value="1"/>
</dbReference>
<dbReference type="Pfam" id="PF00639">
    <property type="entry name" value="Rotamase"/>
    <property type="match status" value="1"/>
</dbReference>
<evidence type="ECO:0000313" key="8">
    <source>
        <dbReference type="Proteomes" id="UP000244898"/>
    </source>
</evidence>
<evidence type="ECO:0000313" key="7">
    <source>
        <dbReference type="EMBL" id="SPJ29675.1"/>
    </source>
</evidence>
<sequence length="421" mass="45987">MQKFLTPRMNPLRRVLRHWSKPICLMATVGLLGLASEPASSQNLFAPAIQINQEVITRFELQQRELFLEVLRFPGNPTEVARKGLIEDRLRQQAMKEAGFEVPPEGIQQGIDQFASQGNMSPEEFIQALGQAGISEETVRDFIEVQLGWRDYISARFLSRARPTDAEIDRALGRGSGGGIRVLLSEVIIPVTPQTVDQVDEVAQQIASLKTYDDFSQAAAQFSASDTRNNGGRMNWLAISSLPPALQPLILALNPGEITDPIALPNAVALFQMRGIQEIATGTPRYSSIEYATYFLAGGRSAEALSAAGQIARSIDTCDDLYGVAKGQPETVLDRVTAKPSEIPQDIALELAKLDPGETSTALTRNNGQTLVLLMLCNRTADLAQDASREEIANALTQQRLQSFAESLLAQLKADAQITEK</sequence>
<evidence type="ECO:0000259" key="6">
    <source>
        <dbReference type="PROSITE" id="PS50198"/>
    </source>
</evidence>
<dbReference type="EMBL" id="ONZG01000008">
    <property type="protein sequence ID" value="SPJ29675.1"/>
    <property type="molecule type" value="Genomic_DNA"/>
</dbReference>
<dbReference type="Gene3D" id="3.10.50.40">
    <property type="match status" value="1"/>
</dbReference>
<feature type="domain" description="PpiC" evidence="6">
    <location>
        <begin position="179"/>
        <end position="275"/>
    </location>
</feature>
<keyword evidence="5" id="KW-0697">Rotamase</keyword>
<dbReference type="InterPro" id="IPR027304">
    <property type="entry name" value="Trigger_fact/SurA_dom_sf"/>
</dbReference>
<keyword evidence="5 7" id="KW-0413">Isomerase</keyword>